<name>A0AA85G9P7_9TREM</name>
<protein>
    <recommendedName>
        <fullName evidence="5">Fork-head domain-containing protein</fullName>
    </recommendedName>
</protein>
<sequence>MSCNNTLPSNIFSNHHQFMQMYDSHDDNINNHNNNITHSTSNWFIPQTTQMISSVLPIPNSTFSTSLIHTMDNHSYSHSCSLQTDPFSLPFETSPLHPNTIHHYNENYNRHLHSGVQQYNSLFNPYHNYINRWNNVQMNNVNPPVEDATLNVTKTMRLHRNHHSQRRQHHRHHNNHHRHNHQQLQQQQQFQSHNIKPCDLITEDEPKPNFSYIGLIAKAILSTQERRMILSDIYQWIQLRYPYFSTRGPGWRNSIRHNLSLNDCFIKVGRAANGKGHYWGIHPANLKDFLSGDFRRRRAQRKVRRALGLSRPDDKIDDDDDDDDGEFGVGGDGEGDCGDDVSGNRGFDHDSPPLNYPLNHPFIPQLFQCLHPHIPTYQLISSAVTPNSSTTLTAHKHTFNTKSSNRLNTSIPLTNTNIFTLDQLTDSTNNQYTNNSSNITSPLPFNTSPVPHIYSSHLLPHQTSMNASSTSRMSYSNEFKQSTQSVNTANQLWKSSCINDTLMDLFYINLMHLLKNHHSSVQTDMNDTCTSDESLLLVPHPTAINTHTTTTSTINNNNTHTPTTTNTNTTSNTTHTTNTGIPVSIPITDHKPVDCQNVNSSGSSLDPVFPKSHPLSTQHPVNVSFNVINLIDHKLNHHSDAHHDHIDDDHDDEGDDEGVVNNGEDQKTDIDQYIQLKLHSTTFTINQSVDQTLSSSNVSDSFHSLDNLLDDMVTK</sequence>
<evidence type="ECO:0000256" key="4">
    <source>
        <dbReference type="SAM" id="MobiDB-lite"/>
    </source>
</evidence>
<dbReference type="PRINTS" id="PR00053">
    <property type="entry name" value="FORKHEAD"/>
</dbReference>
<feature type="region of interest" description="Disordered" evidence="4">
    <location>
        <begin position="639"/>
        <end position="667"/>
    </location>
</feature>
<dbReference type="InterPro" id="IPR047519">
    <property type="entry name" value="FH_FOXQ2-like"/>
</dbReference>
<dbReference type="Gene3D" id="1.10.10.10">
    <property type="entry name" value="Winged helix-like DNA-binding domain superfamily/Winged helix DNA-binding domain"/>
    <property type="match status" value="1"/>
</dbReference>
<dbReference type="Proteomes" id="UP000050792">
    <property type="component" value="Unassembled WGS sequence"/>
</dbReference>
<accession>A0AA85G9P7</accession>
<dbReference type="InterPro" id="IPR036390">
    <property type="entry name" value="WH_DNA-bd_sf"/>
</dbReference>
<feature type="compositionally biased region" description="Basic and acidic residues" evidence="4">
    <location>
        <begin position="639"/>
        <end position="648"/>
    </location>
</feature>
<feature type="compositionally biased region" description="Acidic residues" evidence="4">
    <location>
        <begin position="315"/>
        <end position="326"/>
    </location>
</feature>
<evidence type="ECO:0000313" key="6">
    <source>
        <dbReference type="Proteomes" id="UP000050792"/>
    </source>
</evidence>
<proteinExistence type="predicted"/>
<comment type="subcellular location">
    <subcellularLocation>
        <location evidence="3">Nucleus</location>
    </subcellularLocation>
</comment>
<evidence type="ECO:0000256" key="2">
    <source>
        <dbReference type="ARBA" id="ARBA00023242"/>
    </source>
</evidence>
<feature type="compositionally biased region" description="Basic residues" evidence="4">
    <location>
        <begin position="162"/>
        <end position="181"/>
    </location>
</feature>
<keyword evidence="2 3" id="KW-0539">Nucleus</keyword>
<dbReference type="PROSITE" id="PS00658">
    <property type="entry name" value="FORK_HEAD_2"/>
    <property type="match status" value="1"/>
</dbReference>
<reference evidence="7" key="2">
    <citation type="submission" date="2023-11" db="UniProtKB">
        <authorList>
            <consortium name="WormBaseParasite"/>
        </authorList>
    </citation>
    <scope>IDENTIFICATION</scope>
</reference>
<feature type="compositionally biased region" description="Acidic residues" evidence="4">
    <location>
        <begin position="649"/>
        <end position="658"/>
    </location>
</feature>
<dbReference type="GO" id="GO:0000978">
    <property type="term" value="F:RNA polymerase II cis-regulatory region sequence-specific DNA binding"/>
    <property type="evidence" value="ECO:0007669"/>
    <property type="project" value="TreeGrafter"/>
</dbReference>
<dbReference type="WBParaSite" id="SRDH1_87940.1">
    <property type="protein sequence ID" value="SRDH1_87940.1"/>
    <property type="gene ID" value="SRDH1_87940"/>
</dbReference>
<dbReference type="Pfam" id="PF00250">
    <property type="entry name" value="Forkhead"/>
    <property type="match status" value="1"/>
</dbReference>
<reference evidence="6" key="1">
    <citation type="submission" date="2022-06" db="EMBL/GenBank/DDBJ databases">
        <authorList>
            <person name="Berger JAMES D."/>
            <person name="Berger JAMES D."/>
        </authorList>
    </citation>
    <scope>NUCLEOTIDE SEQUENCE [LARGE SCALE GENOMIC DNA]</scope>
</reference>
<feature type="region of interest" description="Disordered" evidence="4">
    <location>
        <begin position="548"/>
        <end position="577"/>
    </location>
</feature>
<keyword evidence="1 3" id="KW-0238">DNA-binding</keyword>
<dbReference type="GO" id="GO:0005634">
    <property type="term" value="C:nucleus"/>
    <property type="evidence" value="ECO:0007669"/>
    <property type="project" value="UniProtKB-SubCell"/>
</dbReference>
<dbReference type="InterPro" id="IPR001766">
    <property type="entry name" value="Fork_head_dom"/>
</dbReference>
<feature type="region of interest" description="Disordered" evidence="4">
    <location>
        <begin position="162"/>
        <end position="192"/>
    </location>
</feature>
<dbReference type="GO" id="GO:0009653">
    <property type="term" value="P:anatomical structure morphogenesis"/>
    <property type="evidence" value="ECO:0007669"/>
    <property type="project" value="TreeGrafter"/>
</dbReference>
<dbReference type="CDD" id="cd20035">
    <property type="entry name" value="FH_FOXQ2-like"/>
    <property type="match status" value="1"/>
</dbReference>
<feature type="DNA-binding region" description="Fork-head" evidence="3">
    <location>
        <begin position="207"/>
        <end position="299"/>
    </location>
</feature>
<dbReference type="InterPro" id="IPR050211">
    <property type="entry name" value="FOX_domain-containing"/>
</dbReference>
<dbReference type="SUPFAM" id="SSF46785">
    <property type="entry name" value="Winged helix' DNA-binding domain"/>
    <property type="match status" value="1"/>
</dbReference>
<dbReference type="InterPro" id="IPR036388">
    <property type="entry name" value="WH-like_DNA-bd_sf"/>
</dbReference>
<evidence type="ECO:0000256" key="1">
    <source>
        <dbReference type="ARBA" id="ARBA00023125"/>
    </source>
</evidence>
<dbReference type="GO" id="GO:0030154">
    <property type="term" value="P:cell differentiation"/>
    <property type="evidence" value="ECO:0007669"/>
    <property type="project" value="TreeGrafter"/>
</dbReference>
<dbReference type="PANTHER" id="PTHR11829:SF343">
    <property type="entry name" value="FORK-HEAD DOMAIN-CONTAINING PROTEIN"/>
    <property type="match status" value="1"/>
</dbReference>
<dbReference type="AlphaFoldDB" id="A0AA85G9P7"/>
<dbReference type="SMART" id="SM00339">
    <property type="entry name" value="FH"/>
    <property type="match status" value="1"/>
</dbReference>
<feature type="domain" description="Fork-head" evidence="5">
    <location>
        <begin position="207"/>
        <end position="299"/>
    </location>
</feature>
<dbReference type="GO" id="GO:0000981">
    <property type="term" value="F:DNA-binding transcription factor activity, RNA polymerase II-specific"/>
    <property type="evidence" value="ECO:0007669"/>
    <property type="project" value="TreeGrafter"/>
</dbReference>
<evidence type="ECO:0000256" key="3">
    <source>
        <dbReference type="PROSITE-ProRule" id="PRU00089"/>
    </source>
</evidence>
<feature type="compositionally biased region" description="Low complexity" evidence="4">
    <location>
        <begin position="182"/>
        <end position="192"/>
    </location>
</feature>
<dbReference type="PROSITE" id="PS50039">
    <property type="entry name" value="FORK_HEAD_3"/>
    <property type="match status" value="1"/>
</dbReference>
<dbReference type="PANTHER" id="PTHR11829">
    <property type="entry name" value="FORKHEAD BOX PROTEIN"/>
    <property type="match status" value="1"/>
</dbReference>
<organism evidence="6 7">
    <name type="scientific">Schistosoma rodhaini</name>
    <dbReference type="NCBI Taxonomy" id="6188"/>
    <lineage>
        <taxon>Eukaryota</taxon>
        <taxon>Metazoa</taxon>
        <taxon>Spiralia</taxon>
        <taxon>Lophotrochozoa</taxon>
        <taxon>Platyhelminthes</taxon>
        <taxon>Trematoda</taxon>
        <taxon>Digenea</taxon>
        <taxon>Strigeidida</taxon>
        <taxon>Schistosomatoidea</taxon>
        <taxon>Schistosomatidae</taxon>
        <taxon>Schistosoma</taxon>
    </lineage>
</organism>
<dbReference type="InterPro" id="IPR030456">
    <property type="entry name" value="TF_fork_head_CS_2"/>
</dbReference>
<evidence type="ECO:0000259" key="5">
    <source>
        <dbReference type="PROSITE" id="PS50039"/>
    </source>
</evidence>
<keyword evidence="6" id="KW-1185">Reference proteome</keyword>
<feature type="region of interest" description="Disordered" evidence="4">
    <location>
        <begin position="303"/>
        <end position="352"/>
    </location>
</feature>
<evidence type="ECO:0000313" key="7">
    <source>
        <dbReference type="WBParaSite" id="SRDH1_87940.1"/>
    </source>
</evidence>